<comment type="caution">
    <text evidence="8">The sequence shown here is derived from an EMBL/GenBank/DDBJ whole genome shotgun (WGS) entry which is preliminary data.</text>
</comment>
<dbReference type="PIRSF" id="PIRSF000535">
    <property type="entry name" value="1PFK/6PFK/LacC"/>
    <property type="match status" value="1"/>
</dbReference>
<dbReference type="InterPro" id="IPR017583">
    <property type="entry name" value="Tagatose/fructose_Pkinase"/>
</dbReference>
<protein>
    <submittedName>
        <fullName evidence="8">Sugar kinase</fullName>
    </submittedName>
</protein>
<dbReference type="InterPro" id="IPR011611">
    <property type="entry name" value="PfkB_dom"/>
</dbReference>
<dbReference type="PANTHER" id="PTHR46566">
    <property type="entry name" value="1-PHOSPHOFRUCTOKINASE-RELATED"/>
    <property type="match status" value="1"/>
</dbReference>
<evidence type="ECO:0000256" key="4">
    <source>
        <dbReference type="ARBA" id="ARBA00022777"/>
    </source>
</evidence>
<evidence type="ECO:0000256" key="1">
    <source>
        <dbReference type="ARBA" id="ARBA00010688"/>
    </source>
</evidence>
<dbReference type="InterPro" id="IPR002173">
    <property type="entry name" value="Carboh/pur_kinase_PfkB_CS"/>
</dbReference>
<evidence type="ECO:0000313" key="8">
    <source>
        <dbReference type="EMBL" id="GLY79384.1"/>
    </source>
</evidence>
<dbReference type="Proteomes" id="UP001165135">
    <property type="component" value="Unassembled WGS sequence"/>
</dbReference>
<evidence type="ECO:0000256" key="6">
    <source>
        <dbReference type="PIRNR" id="PIRNR000535"/>
    </source>
</evidence>
<proteinExistence type="inferred from homology"/>
<accession>A0A9W6RPA8</accession>
<gene>
    <name evidence="8" type="ORF">Airi01_076510</name>
</gene>
<evidence type="ECO:0000256" key="3">
    <source>
        <dbReference type="ARBA" id="ARBA00022741"/>
    </source>
</evidence>
<keyword evidence="2 6" id="KW-0808">Transferase</keyword>
<dbReference type="NCBIfam" id="TIGR03168">
    <property type="entry name" value="1-PFK"/>
    <property type="match status" value="1"/>
</dbReference>
<dbReference type="GO" id="GO:0008443">
    <property type="term" value="F:phosphofructokinase activity"/>
    <property type="evidence" value="ECO:0007669"/>
    <property type="project" value="TreeGrafter"/>
</dbReference>
<dbReference type="SUPFAM" id="SSF53613">
    <property type="entry name" value="Ribokinase-like"/>
    <property type="match status" value="1"/>
</dbReference>
<dbReference type="EMBL" id="BSTJ01000011">
    <property type="protein sequence ID" value="GLY79384.1"/>
    <property type="molecule type" value="Genomic_DNA"/>
</dbReference>
<dbReference type="GO" id="GO:0005524">
    <property type="term" value="F:ATP binding"/>
    <property type="evidence" value="ECO:0007669"/>
    <property type="project" value="UniProtKB-KW"/>
</dbReference>
<dbReference type="PROSITE" id="PS00583">
    <property type="entry name" value="PFKB_KINASES_1"/>
    <property type="match status" value="1"/>
</dbReference>
<evidence type="ECO:0000256" key="5">
    <source>
        <dbReference type="ARBA" id="ARBA00022840"/>
    </source>
</evidence>
<dbReference type="InterPro" id="IPR029056">
    <property type="entry name" value="Ribokinase-like"/>
</dbReference>
<keyword evidence="4 8" id="KW-0418">Kinase</keyword>
<evidence type="ECO:0000259" key="7">
    <source>
        <dbReference type="Pfam" id="PF00294"/>
    </source>
</evidence>
<dbReference type="PROSITE" id="PS00584">
    <property type="entry name" value="PFKB_KINASES_2"/>
    <property type="match status" value="1"/>
</dbReference>
<dbReference type="Gene3D" id="3.40.1190.20">
    <property type="match status" value="1"/>
</dbReference>
<name>A0A9W6RPA8_9ACTN</name>
<dbReference type="Pfam" id="PF00294">
    <property type="entry name" value="PfkB"/>
    <property type="match status" value="1"/>
</dbReference>
<comment type="similarity">
    <text evidence="1">Belongs to the carbohydrate kinase PfkB family.</text>
</comment>
<dbReference type="GO" id="GO:0005829">
    <property type="term" value="C:cytosol"/>
    <property type="evidence" value="ECO:0007669"/>
    <property type="project" value="TreeGrafter"/>
</dbReference>
<reference evidence="8" key="1">
    <citation type="submission" date="2023-03" db="EMBL/GenBank/DDBJ databases">
        <title>Actinoallomurus iriomotensis NBRC 103681.</title>
        <authorList>
            <person name="Ichikawa N."/>
            <person name="Sato H."/>
            <person name="Tonouchi N."/>
        </authorList>
    </citation>
    <scope>NUCLEOTIDE SEQUENCE</scope>
    <source>
        <strain evidence="8">NBRC 103681</strain>
    </source>
</reference>
<dbReference type="RefSeq" id="WP_285630742.1">
    <property type="nucleotide sequence ID" value="NZ_BSTJ01000011.1"/>
</dbReference>
<organism evidence="8 9">
    <name type="scientific">Actinoallomurus iriomotensis</name>
    <dbReference type="NCBI Taxonomy" id="478107"/>
    <lineage>
        <taxon>Bacteria</taxon>
        <taxon>Bacillati</taxon>
        <taxon>Actinomycetota</taxon>
        <taxon>Actinomycetes</taxon>
        <taxon>Streptosporangiales</taxon>
        <taxon>Thermomonosporaceae</taxon>
        <taxon>Actinoallomurus</taxon>
    </lineage>
</organism>
<evidence type="ECO:0000256" key="2">
    <source>
        <dbReference type="ARBA" id="ARBA00022679"/>
    </source>
</evidence>
<sequence length="305" mass="29993">MIVTITPNLALDVTYAVTELRPGETNRVDSVHARAGGKGVNVARVLRSLGHDVLVLGLAGGPTGEAVRADLEASGLAHDLVPAAGETRRTVTVVAGGEATMLGEPGPAVAPEEWAALEARVPDADALVISGSLPPGVDGEAVAGLTARLSARGVPVIVDTSGEALLRAAPHAWAVKPNAEELAGTTGTDDPVAGARMLGASAVVVSLGADGLLAVTAGGVHRAAPPRRVSGNPTGAGDAVVAALAAGVAAGGAVSWPGLLADAAALSAAAVLAPLAGSFDRSAYEEFRARRPSSPQSGRDAESAG</sequence>
<keyword evidence="3" id="KW-0547">Nucleotide-binding</keyword>
<evidence type="ECO:0000313" key="9">
    <source>
        <dbReference type="Proteomes" id="UP001165135"/>
    </source>
</evidence>
<feature type="domain" description="Carbohydrate kinase PfkB" evidence="7">
    <location>
        <begin position="12"/>
        <end position="276"/>
    </location>
</feature>
<dbReference type="CDD" id="cd01164">
    <property type="entry name" value="FruK_PfkB_like"/>
    <property type="match status" value="1"/>
</dbReference>
<dbReference type="PANTHER" id="PTHR46566:SF5">
    <property type="entry name" value="1-PHOSPHOFRUCTOKINASE"/>
    <property type="match status" value="1"/>
</dbReference>
<dbReference type="AlphaFoldDB" id="A0A9W6RPA8"/>
<keyword evidence="5" id="KW-0067">ATP-binding</keyword>